<evidence type="ECO:0000313" key="3">
    <source>
        <dbReference type="Proteomes" id="UP000326565"/>
    </source>
</evidence>
<name>A0A5N5WS72_9EURO</name>
<feature type="active site" evidence="1">
    <location>
        <position position="52"/>
    </location>
</feature>
<keyword evidence="3" id="KW-1185">Reference proteome</keyword>
<dbReference type="PIRSF" id="PIRSF016184">
    <property type="entry name" value="PhzC_PhzF"/>
    <property type="match status" value="1"/>
</dbReference>
<dbReference type="PANTHER" id="PTHR13774:SF32">
    <property type="entry name" value="ANTISENSE-ENHANCING SEQUENCE 1"/>
    <property type="match status" value="1"/>
</dbReference>
<gene>
    <name evidence="2" type="ORF">BDV29DRAFT_42884</name>
</gene>
<proteinExistence type="predicted"/>
<evidence type="ECO:0000256" key="1">
    <source>
        <dbReference type="PIRSR" id="PIRSR016184-1"/>
    </source>
</evidence>
<dbReference type="Proteomes" id="UP000326565">
    <property type="component" value="Unassembled WGS sequence"/>
</dbReference>
<accession>A0A5N5WS72</accession>
<dbReference type="Pfam" id="PF02567">
    <property type="entry name" value="PhzC-PhzF"/>
    <property type="match status" value="1"/>
</dbReference>
<dbReference type="EMBL" id="ML732320">
    <property type="protein sequence ID" value="KAB8069962.1"/>
    <property type="molecule type" value="Genomic_DNA"/>
</dbReference>
<sequence length="333" mass="36321">MSSSLKLEYITFDVFTEARFAGNPLAVVKVPPSATLTQEQKQIIAREFNYSETVILHEHDQAIEGSRDPTQTSLPEWNIGIFLTTAEIPFAGHPTIGTTVYLGSQIEAARGKPASPSAPIQGRVIAKAGPIPFTYDPVSRTSSVEVPHDVCLHDKVLTADEARFHGLADSIVDSLVHPPRFISLVKGMTFILSELPSVESLRHVRAGLKDVNVNGQLDVQWHPDGTFTAFVFYVRLGKSADGTVKLRTRVVFGSTEDPATGAASCALVAYLSLHHPEHEQVEGPERFEITQGVEIGRESHILLELTPDASHTRVERLMLGGSAVKVMEGSIWV</sequence>
<organism evidence="2 3">
    <name type="scientific">Aspergillus leporis</name>
    <dbReference type="NCBI Taxonomy" id="41062"/>
    <lineage>
        <taxon>Eukaryota</taxon>
        <taxon>Fungi</taxon>
        <taxon>Dikarya</taxon>
        <taxon>Ascomycota</taxon>
        <taxon>Pezizomycotina</taxon>
        <taxon>Eurotiomycetes</taxon>
        <taxon>Eurotiomycetidae</taxon>
        <taxon>Eurotiales</taxon>
        <taxon>Aspergillaceae</taxon>
        <taxon>Aspergillus</taxon>
        <taxon>Aspergillus subgen. Circumdati</taxon>
    </lineage>
</organism>
<protein>
    <recommendedName>
        <fullName evidence="4">Diaminopimelate epimerase-like protein</fullName>
    </recommendedName>
</protein>
<dbReference type="AlphaFoldDB" id="A0A5N5WS72"/>
<evidence type="ECO:0000313" key="2">
    <source>
        <dbReference type="EMBL" id="KAB8069962.1"/>
    </source>
</evidence>
<dbReference type="GO" id="GO:0005737">
    <property type="term" value="C:cytoplasm"/>
    <property type="evidence" value="ECO:0007669"/>
    <property type="project" value="TreeGrafter"/>
</dbReference>
<dbReference type="GO" id="GO:0016853">
    <property type="term" value="F:isomerase activity"/>
    <property type="evidence" value="ECO:0007669"/>
    <property type="project" value="TreeGrafter"/>
</dbReference>
<dbReference type="PANTHER" id="PTHR13774">
    <property type="entry name" value="PHENAZINE BIOSYNTHESIS PROTEIN"/>
    <property type="match status" value="1"/>
</dbReference>
<reference evidence="2 3" key="1">
    <citation type="submission" date="2019-04" db="EMBL/GenBank/DDBJ databases">
        <title>Friends and foes A comparative genomics study of 23 Aspergillus species from section Flavi.</title>
        <authorList>
            <consortium name="DOE Joint Genome Institute"/>
            <person name="Kjaerbolling I."/>
            <person name="Vesth T."/>
            <person name="Frisvad J.C."/>
            <person name="Nybo J.L."/>
            <person name="Theobald S."/>
            <person name="Kildgaard S."/>
            <person name="Isbrandt T."/>
            <person name="Kuo A."/>
            <person name="Sato A."/>
            <person name="Lyhne E.K."/>
            <person name="Kogle M.E."/>
            <person name="Wiebenga A."/>
            <person name="Kun R.S."/>
            <person name="Lubbers R.J."/>
            <person name="Makela M.R."/>
            <person name="Barry K."/>
            <person name="Chovatia M."/>
            <person name="Clum A."/>
            <person name="Daum C."/>
            <person name="Haridas S."/>
            <person name="He G."/>
            <person name="LaButti K."/>
            <person name="Lipzen A."/>
            <person name="Mondo S."/>
            <person name="Riley R."/>
            <person name="Salamov A."/>
            <person name="Simmons B.A."/>
            <person name="Magnuson J.K."/>
            <person name="Henrissat B."/>
            <person name="Mortensen U.H."/>
            <person name="Larsen T.O."/>
            <person name="Devries R.P."/>
            <person name="Grigoriev I.V."/>
            <person name="Machida M."/>
            <person name="Baker S.E."/>
            <person name="Andersen M.R."/>
        </authorList>
    </citation>
    <scope>NUCLEOTIDE SEQUENCE [LARGE SCALE GENOMIC DNA]</scope>
    <source>
        <strain evidence="2 3">CBS 151.66</strain>
    </source>
</reference>
<dbReference type="SUPFAM" id="SSF54506">
    <property type="entry name" value="Diaminopimelate epimerase-like"/>
    <property type="match status" value="1"/>
</dbReference>
<evidence type="ECO:0008006" key="4">
    <source>
        <dbReference type="Google" id="ProtNLM"/>
    </source>
</evidence>
<dbReference type="InterPro" id="IPR003719">
    <property type="entry name" value="Phenazine_PhzF-like"/>
</dbReference>
<dbReference type="Gene3D" id="3.10.310.10">
    <property type="entry name" value="Diaminopimelate Epimerase, Chain A, domain 1"/>
    <property type="match status" value="2"/>
</dbReference>
<dbReference type="NCBIfam" id="TIGR00654">
    <property type="entry name" value="PhzF_family"/>
    <property type="match status" value="1"/>
</dbReference>
<dbReference type="OrthoDB" id="75169at2759"/>